<dbReference type="Pfam" id="PF10937">
    <property type="entry name" value="Kgd4-YMR31"/>
    <property type="match status" value="1"/>
</dbReference>
<dbReference type="InterPro" id="IPR020373">
    <property type="entry name" value="Kgd4/YMR-31"/>
</dbReference>
<dbReference type="Proteomes" id="UP000076871">
    <property type="component" value="Unassembled WGS sequence"/>
</dbReference>
<dbReference type="RefSeq" id="XP_040770717.1">
    <property type="nucleotide sequence ID" value="XM_040911857.1"/>
</dbReference>
<evidence type="ECO:0000256" key="4">
    <source>
        <dbReference type="SAM" id="MobiDB-lite"/>
    </source>
</evidence>
<sequence>MQPTLRLCAAGTGRLRPPLIHFLGKRQWPSTPDQPHAHPCASSDVKASFDSFVKKFQASRSASTGATSSAVPASAGKGTNAQVFQEFWEAPEKLWKHDLEEWEIELIATGGASRF</sequence>
<dbReference type="InParanoid" id="A0A165IKK4"/>
<protein>
    <submittedName>
        <fullName evidence="5">Uncharacterized protein</fullName>
    </submittedName>
</protein>
<evidence type="ECO:0000256" key="1">
    <source>
        <dbReference type="ARBA" id="ARBA00004173"/>
    </source>
</evidence>
<comment type="subcellular location">
    <subcellularLocation>
        <location evidence="1">Mitochondrion</location>
    </subcellularLocation>
</comment>
<keyword evidence="2" id="KW-0496">Mitochondrion</keyword>
<evidence type="ECO:0000313" key="5">
    <source>
        <dbReference type="EMBL" id="KZT13207.1"/>
    </source>
</evidence>
<feature type="region of interest" description="Disordered" evidence="4">
    <location>
        <begin position="59"/>
        <end position="78"/>
    </location>
</feature>
<dbReference type="GO" id="GO:0005739">
    <property type="term" value="C:mitochondrion"/>
    <property type="evidence" value="ECO:0007669"/>
    <property type="project" value="UniProtKB-SubCell"/>
</dbReference>
<accession>A0A165IKK4</accession>
<proteinExistence type="inferred from homology"/>
<evidence type="ECO:0000256" key="3">
    <source>
        <dbReference type="ARBA" id="ARBA00043970"/>
    </source>
</evidence>
<dbReference type="OrthoDB" id="2116030at2759"/>
<name>A0A165IKK4_9APHY</name>
<feature type="compositionally biased region" description="Low complexity" evidence="4">
    <location>
        <begin position="59"/>
        <end position="76"/>
    </location>
</feature>
<dbReference type="EMBL" id="KV427605">
    <property type="protein sequence ID" value="KZT13207.1"/>
    <property type="molecule type" value="Genomic_DNA"/>
</dbReference>
<reference evidence="5 6" key="1">
    <citation type="journal article" date="2016" name="Mol. Biol. Evol.">
        <title>Comparative Genomics of Early-Diverging Mushroom-Forming Fungi Provides Insights into the Origins of Lignocellulose Decay Capabilities.</title>
        <authorList>
            <person name="Nagy L.G."/>
            <person name="Riley R."/>
            <person name="Tritt A."/>
            <person name="Adam C."/>
            <person name="Daum C."/>
            <person name="Floudas D."/>
            <person name="Sun H."/>
            <person name="Yadav J.S."/>
            <person name="Pangilinan J."/>
            <person name="Larsson K.H."/>
            <person name="Matsuura K."/>
            <person name="Barry K."/>
            <person name="Labutti K."/>
            <person name="Kuo R."/>
            <person name="Ohm R.A."/>
            <person name="Bhattacharya S.S."/>
            <person name="Shirouzu T."/>
            <person name="Yoshinaga Y."/>
            <person name="Martin F.M."/>
            <person name="Grigoriev I.V."/>
            <person name="Hibbett D.S."/>
        </authorList>
    </citation>
    <scope>NUCLEOTIDE SEQUENCE [LARGE SCALE GENOMIC DNA]</scope>
    <source>
        <strain evidence="5 6">93-53</strain>
    </source>
</reference>
<dbReference type="AlphaFoldDB" id="A0A165IKK4"/>
<organism evidence="5 6">
    <name type="scientific">Laetiporus sulphureus 93-53</name>
    <dbReference type="NCBI Taxonomy" id="1314785"/>
    <lineage>
        <taxon>Eukaryota</taxon>
        <taxon>Fungi</taxon>
        <taxon>Dikarya</taxon>
        <taxon>Basidiomycota</taxon>
        <taxon>Agaricomycotina</taxon>
        <taxon>Agaricomycetes</taxon>
        <taxon>Polyporales</taxon>
        <taxon>Laetiporus</taxon>
    </lineage>
</organism>
<evidence type="ECO:0000313" key="6">
    <source>
        <dbReference type="Proteomes" id="UP000076871"/>
    </source>
</evidence>
<dbReference type="GeneID" id="63828885"/>
<dbReference type="GO" id="GO:0006103">
    <property type="term" value="P:2-oxoglutarate metabolic process"/>
    <property type="evidence" value="ECO:0007669"/>
    <property type="project" value="InterPro"/>
</dbReference>
<gene>
    <name evidence="5" type="ORF">LAESUDRAFT_754199</name>
</gene>
<evidence type="ECO:0000256" key="2">
    <source>
        <dbReference type="ARBA" id="ARBA00023128"/>
    </source>
</evidence>
<comment type="similarity">
    <text evidence="3">Belongs to the alpha-ketoglutarate dehydrogenase component 4 family.</text>
</comment>
<keyword evidence="6" id="KW-1185">Reference proteome</keyword>